<feature type="compositionally biased region" description="Basic residues" evidence="10">
    <location>
        <begin position="946"/>
        <end position="955"/>
    </location>
</feature>
<dbReference type="GO" id="GO:0061630">
    <property type="term" value="F:ubiquitin protein ligase activity"/>
    <property type="evidence" value="ECO:0007669"/>
    <property type="project" value="UniProtKB-EC"/>
</dbReference>
<keyword evidence="11" id="KW-0812">Transmembrane</keyword>
<evidence type="ECO:0000313" key="14">
    <source>
        <dbReference type="EMBL" id="KAJ6256529.1"/>
    </source>
</evidence>
<sequence length="974" mass="107828">MHLKETQFKAAMAPNSTYASYVNTVSNMLANSASSKGKEASRAWSRLDPYDDDLIDLGLGEEITIKLEGPVDKATSSSNSMPAKPAPTPVPKAKPAGFSFFSKHGLSSTAAAKKAEAPAVYSASGRKYTDPDKAAIVKALQDDATYDEKWTLCWEVNLSFMTKSSVQRSRCIKCNNPLADSDGNFHSGFVATATYADCGHSNRGAFCVCRDCDEDLLFDVSTVKVKCFEKGCKEELKVDRSIVTDKLSKERSGLLDEYANSSSDSNIIMDPTLTFLIVGARYLALLNSYHSDTFSCVICLLDVDRLKQPKGKIAPGCNHTESMCCTDCLQMMMDSAVRNAMWGDIKCPECNALLDSNGVRKFSSEEAYIKWEKFQLNKLLEGDEEFRWCPGQNFTCGHGQLHPDRDSQPRIICSECDTHSCFTCRVVWHRGQSCAEYQASLAISQSEALILKTTKRCPKRGCGVPIEKREACLEVSHKGGCNTNFCWDCKAIVNHDIPHSERVANRHFSTCRAMEVRHCDGVQYADKPPREGNDLYREGWEADPAYERSDLRDGAHMYCRGCDRERCTANNQQATATVTTTTTVNVTAPPPPIRPRVRIYTPTAEVAAAVAGIRANAGANQLRNRIPNRAPPPVPAPRRPPLSARRRFTPHRQQAANGPWRHQCRDLALLLAMALLYPFIAMYLGLGVAAGAAGAAASAAVMYIALKIKDSIVLITSSLPDTDDDVDAKRKPPPRVSEKARNVDRNETCILNHKFTGLDQEETLVFSLGTCSLDSVTHPDYLTISMLDERGLAELEINISRYSRTVAFNQQNPNETWKKEHICNLDELLEDGAANEIRIWTEEREAADGFRWREYMVSTPRRLIPTEIVRFGSSPKVRFLQIFERSDPPMLVQSHIEVSHYNHGADSMKEEEAGLDGATAVGSEVKGGDGGKNAEGDEGKMDARSSRRGSSKRGSPRMPPPEEKEESPENGRQY</sequence>
<feature type="transmembrane region" description="Helical" evidence="11">
    <location>
        <begin position="675"/>
        <end position="706"/>
    </location>
</feature>
<keyword evidence="15" id="KW-1185">Reference proteome</keyword>
<keyword evidence="5" id="KW-0677">Repeat</keyword>
<evidence type="ECO:0000256" key="5">
    <source>
        <dbReference type="ARBA" id="ARBA00022737"/>
    </source>
</evidence>
<dbReference type="SUPFAM" id="SSF57850">
    <property type="entry name" value="RING/U-box"/>
    <property type="match status" value="3"/>
</dbReference>
<proteinExistence type="predicted"/>
<reference evidence="14" key="1">
    <citation type="submission" date="2023-01" db="EMBL/GenBank/DDBJ databases">
        <title>The chitinases involved in constricting ring structure development in the nematode-trapping fungus Drechslerella dactyloides.</title>
        <authorList>
            <person name="Wang R."/>
            <person name="Zhang L."/>
            <person name="Tang P."/>
            <person name="Li S."/>
            <person name="Liang L."/>
        </authorList>
    </citation>
    <scope>NUCLEOTIDE SEQUENCE</scope>
    <source>
        <strain evidence="14">YMF1.00031</strain>
    </source>
</reference>
<evidence type="ECO:0000256" key="9">
    <source>
        <dbReference type="PROSITE-ProRule" id="PRU00175"/>
    </source>
</evidence>
<dbReference type="EC" id="2.3.2.31" evidence="2"/>
<name>A0AAD6IQD5_DREDA</name>
<dbReference type="EMBL" id="JAQGDS010000012">
    <property type="protein sequence ID" value="KAJ6256529.1"/>
    <property type="molecule type" value="Genomic_DNA"/>
</dbReference>
<keyword evidence="3" id="KW-0808">Transferase</keyword>
<keyword evidence="11" id="KW-0472">Membrane</keyword>
<evidence type="ECO:0000256" key="3">
    <source>
        <dbReference type="ARBA" id="ARBA00022679"/>
    </source>
</evidence>
<evidence type="ECO:0000256" key="1">
    <source>
        <dbReference type="ARBA" id="ARBA00001798"/>
    </source>
</evidence>
<dbReference type="Gene3D" id="3.30.40.10">
    <property type="entry name" value="Zinc/RING finger domain, C3HC4 (zinc finger)"/>
    <property type="match status" value="1"/>
</dbReference>
<evidence type="ECO:0000256" key="8">
    <source>
        <dbReference type="ARBA" id="ARBA00022833"/>
    </source>
</evidence>
<keyword evidence="4" id="KW-0479">Metal-binding</keyword>
<feature type="region of interest" description="Disordered" evidence="10">
    <location>
        <begin position="71"/>
        <end position="90"/>
    </location>
</feature>
<keyword evidence="11" id="KW-1133">Transmembrane helix</keyword>
<dbReference type="GO" id="GO:0016567">
    <property type="term" value="P:protein ubiquitination"/>
    <property type="evidence" value="ECO:0007669"/>
    <property type="project" value="InterPro"/>
</dbReference>
<keyword evidence="6 9" id="KW-0863">Zinc-finger</keyword>
<feature type="domain" description="RING-type" evidence="12">
    <location>
        <begin position="296"/>
        <end position="351"/>
    </location>
</feature>
<organism evidence="14 15">
    <name type="scientific">Drechslerella dactyloides</name>
    <name type="common">Nematode-trapping fungus</name>
    <name type="synonym">Arthrobotrys dactyloides</name>
    <dbReference type="NCBI Taxonomy" id="74499"/>
    <lineage>
        <taxon>Eukaryota</taxon>
        <taxon>Fungi</taxon>
        <taxon>Dikarya</taxon>
        <taxon>Ascomycota</taxon>
        <taxon>Pezizomycotina</taxon>
        <taxon>Orbiliomycetes</taxon>
        <taxon>Orbiliales</taxon>
        <taxon>Orbiliaceae</taxon>
        <taxon>Drechslerella</taxon>
    </lineage>
</organism>
<evidence type="ECO:0000259" key="12">
    <source>
        <dbReference type="PROSITE" id="PS50089"/>
    </source>
</evidence>
<dbReference type="AlphaFoldDB" id="A0AAD6IQD5"/>
<evidence type="ECO:0000256" key="7">
    <source>
        <dbReference type="ARBA" id="ARBA00022786"/>
    </source>
</evidence>
<dbReference type="Pfam" id="PF01485">
    <property type="entry name" value="IBR"/>
    <property type="match status" value="1"/>
</dbReference>
<evidence type="ECO:0000313" key="15">
    <source>
        <dbReference type="Proteomes" id="UP001221413"/>
    </source>
</evidence>
<protein>
    <recommendedName>
        <fullName evidence="2">RBR-type E3 ubiquitin transferase</fullName>
        <ecNumber evidence="2">2.3.2.31</ecNumber>
    </recommendedName>
</protein>
<evidence type="ECO:0000256" key="2">
    <source>
        <dbReference type="ARBA" id="ARBA00012251"/>
    </source>
</evidence>
<keyword evidence="7" id="KW-0833">Ubl conjugation pathway</keyword>
<dbReference type="InterPro" id="IPR031127">
    <property type="entry name" value="E3_UB_ligase_RBR"/>
</dbReference>
<dbReference type="PROSITE" id="PS50089">
    <property type="entry name" value="ZF_RING_2"/>
    <property type="match status" value="1"/>
</dbReference>
<evidence type="ECO:0000256" key="10">
    <source>
        <dbReference type="SAM" id="MobiDB-lite"/>
    </source>
</evidence>
<dbReference type="Proteomes" id="UP001221413">
    <property type="component" value="Unassembled WGS sequence"/>
</dbReference>
<gene>
    <name evidence="14" type="ORF">Dda_8391</name>
</gene>
<dbReference type="InterPro" id="IPR044066">
    <property type="entry name" value="TRIAD_supradom"/>
</dbReference>
<dbReference type="CDD" id="cd20335">
    <property type="entry name" value="BRcat_RBR"/>
    <property type="match status" value="1"/>
</dbReference>
<dbReference type="InterPro" id="IPR013083">
    <property type="entry name" value="Znf_RING/FYVE/PHD"/>
</dbReference>
<evidence type="ECO:0000256" key="11">
    <source>
        <dbReference type="SAM" id="Phobius"/>
    </source>
</evidence>
<dbReference type="InterPro" id="IPR001841">
    <property type="entry name" value="Znf_RING"/>
</dbReference>
<feature type="region of interest" description="Disordered" evidence="10">
    <location>
        <begin position="917"/>
        <end position="974"/>
    </location>
</feature>
<evidence type="ECO:0000256" key="6">
    <source>
        <dbReference type="ARBA" id="ARBA00022771"/>
    </source>
</evidence>
<feature type="compositionally biased region" description="Basic and acidic residues" evidence="10">
    <location>
        <begin position="926"/>
        <end position="945"/>
    </location>
</feature>
<evidence type="ECO:0000259" key="13">
    <source>
        <dbReference type="PROSITE" id="PS51873"/>
    </source>
</evidence>
<accession>A0AAD6IQD5</accession>
<dbReference type="PROSITE" id="PS51873">
    <property type="entry name" value="TRIAD"/>
    <property type="match status" value="1"/>
</dbReference>
<feature type="domain" description="RING-type" evidence="13">
    <location>
        <begin position="292"/>
        <end position="515"/>
    </location>
</feature>
<comment type="catalytic activity">
    <reaction evidence="1">
        <text>[E2 ubiquitin-conjugating enzyme]-S-ubiquitinyl-L-cysteine + [acceptor protein]-L-lysine = [E2 ubiquitin-conjugating enzyme]-L-cysteine + [acceptor protein]-N(6)-ubiquitinyl-L-lysine.</text>
        <dbReference type="EC" id="2.3.2.31"/>
    </reaction>
</comment>
<dbReference type="InterPro" id="IPR002867">
    <property type="entry name" value="IBR_dom"/>
</dbReference>
<keyword evidence="8" id="KW-0862">Zinc</keyword>
<dbReference type="PANTHER" id="PTHR11685">
    <property type="entry name" value="RBR FAMILY RING FINGER AND IBR DOMAIN-CONTAINING"/>
    <property type="match status" value="1"/>
</dbReference>
<dbReference type="SMART" id="SM00647">
    <property type="entry name" value="IBR"/>
    <property type="match status" value="2"/>
</dbReference>
<dbReference type="GO" id="GO:0008270">
    <property type="term" value="F:zinc ion binding"/>
    <property type="evidence" value="ECO:0007669"/>
    <property type="project" value="UniProtKB-KW"/>
</dbReference>
<comment type="caution">
    <text evidence="14">The sequence shown here is derived from an EMBL/GenBank/DDBJ whole genome shotgun (WGS) entry which is preliminary data.</text>
</comment>
<evidence type="ECO:0000256" key="4">
    <source>
        <dbReference type="ARBA" id="ARBA00022723"/>
    </source>
</evidence>